<comment type="caution">
    <text evidence="1">The sequence shown here is derived from an EMBL/GenBank/DDBJ whole genome shotgun (WGS) entry which is preliminary data.</text>
</comment>
<keyword evidence="2" id="KW-1185">Reference proteome</keyword>
<dbReference type="AlphaFoldDB" id="A0A7W9YMN2"/>
<name>A0A7W9YMN2_9ACTN</name>
<gene>
    <name evidence="1" type="ORF">HNR23_005029</name>
</gene>
<reference evidence="1 2" key="1">
    <citation type="submission" date="2020-08" db="EMBL/GenBank/DDBJ databases">
        <title>Sequencing the genomes of 1000 actinobacteria strains.</title>
        <authorList>
            <person name="Klenk H.-P."/>
        </authorList>
    </citation>
    <scope>NUCLEOTIDE SEQUENCE [LARGE SCALE GENOMIC DNA]</scope>
    <source>
        <strain evidence="1 2">DSM 46659</strain>
    </source>
</reference>
<proteinExistence type="predicted"/>
<evidence type="ECO:0000313" key="2">
    <source>
        <dbReference type="Proteomes" id="UP000546642"/>
    </source>
</evidence>
<evidence type="ECO:0000313" key="1">
    <source>
        <dbReference type="EMBL" id="MBB6174969.1"/>
    </source>
</evidence>
<accession>A0A7W9YMN2</accession>
<organism evidence="1 2">
    <name type="scientific">Nocardiopsis mwathae</name>
    <dbReference type="NCBI Taxonomy" id="1472723"/>
    <lineage>
        <taxon>Bacteria</taxon>
        <taxon>Bacillati</taxon>
        <taxon>Actinomycetota</taxon>
        <taxon>Actinomycetes</taxon>
        <taxon>Streptosporangiales</taxon>
        <taxon>Nocardiopsidaceae</taxon>
        <taxon>Nocardiopsis</taxon>
    </lineage>
</organism>
<dbReference type="RefSeq" id="WP_184079349.1">
    <property type="nucleotide sequence ID" value="NZ_JACHDS010000001.1"/>
</dbReference>
<protein>
    <submittedName>
        <fullName evidence="1">Uncharacterized protein</fullName>
    </submittedName>
</protein>
<sequence>MSSARFFPPCEKPRLRLLYLDADVGSSALLLLSAQGAIHRFDHAIFPDPGWYPAAVYAHVRRLENVAADAGIGIIRSAIGSCEGSASRRIPVSWLPLFTRGIDGSLGRLPNSCAWARARAVESEAQRLHGDNGRSVRPHVPVAQCAIGLGSERTVHTSNAELGSLDVTLPLQGIGWSARDCRAYLFSHGIADVREPLCIACPNRSGASWRELKATDPAAWEQAVAIDAAIRHGGFSAATPGMPPGSTCYLHPSRVPLPDADLDRDVGLEGGTCTLWVGDDSASGENRPGGGAA</sequence>
<dbReference type="EMBL" id="JACHDS010000001">
    <property type="protein sequence ID" value="MBB6174969.1"/>
    <property type="molecule type" value="Genomic_DNA"/>
</dbReference>
<dbReference type="Proteomes" id="UP000546642">
    <property type="component" value="Unassembled WGS sequence"/>
</dbReference>